<sequence>MVFDDRSPIYLQIAEQIKNDIVSGALAEGEQVMSTNQYAAFYRINPATAAKGFAQLVDDGILYKKRGIGMFVAANARDLLRTGRRDSFFAEVVDPMVREAKAIGIPLTDIVQHLGGAAR</sequence>
<dbReference type="Gene3D" id="1.10.10.10">
    <property type="entry name" value="Winged helix-like DNA-binding domain superfamily/Winged helix DNA-binding domain"/>
    <property type="match status" value="1"/>
</dbReference>
<keyword evidence="3" id="KW-0804">Transcription</keyword>
<reference evidence="5 6" key="1">
    <citation type="submission" date="2021-03" db="EMBL/GenBank/DDBJ databases">
        <title>Sequencing the genomes of 1000 actinobacteria strains.</title>
        <authorList>
            <person name="Klenk H.-P."/>
        </authorList>
    </citation>
    <scope>NUCLEOTIDE SEQUENCE [LARGE SCALE GENOMIC DNA]</scope>
    <source>
        <strain evidence="5 6">DSM 18824</strain>
    </source>
</reference>
<dbReference type="PANTHER" id="PTHR38445">
    <property type="entry name" value="HTH-TYPE TRANSCRIPTIONAL REPRESSOR YTRA"/>
    <property type="match status" value="1"/>
</dbReference>
<keyword evidence="1" id="KW-0805">Transcription regulation</keyword>
<dbReference type="Proteomes" id="UP000755585">
    <property type="component" value="Unassembled WGS sequence"/>
</dbReference>
<accession>A0ABS4UEB2</accession>
<dbReference type="CDD" id="cd07377">
    <property type="entry name" value="WHTH_GntR"/>
    <property type="match status" value="1"/>
</dbReference>
<keyword evidence="2 5" id="KW-0238">DNA-binding</keyword>
<keyword evidence="6" id="KW-1185">Reference proteome</keyword>
<evidence type="ECO:0000313" key="5">
    <source>
        <dbReference type="EMBL" id="MBP2349970.1"/>
    </source>
</evidence>
<organism evidence="5 6">
    <name type="scientific">Kribbella aluminosa</name>
    <dbReference type="NCBI Taxonomy" id="416017"/>
    <lineage>
        <taxon>Bacteria</taxon>
        <taxon>Bacillati</taxon>
        <taxon>Actinomycetota</taxon>
        <taxon>Actinomycetes</taxon>
        <taxon>Propionibacteriales</taxon>
        <taxon>Kribbellaceae</taxon>
        <taxon>Kribbella</taxon>
    </lineage>
</organism>
<gene>
    <name evidence="5" type="ORF">JOF29_001053</name>
</gene>
<feature type="domain" description="HTH gntR-type" evidence="4">
    <location>
        <begin position="7"/>
        <end position="75"/>
    </location>
</feature>
<evidence type="ECO:0000313" key="6">
    <source>
        <dbReference type="Proteomes" id="UP000755585"/>
    </source>
</evidence>
<evidence type="ECO:0000256" key="1">
    <source>
        <dbReference type="ARBA" id="ARBA00023015"/>
    </source>
</evidence>
<dbReference type="GO" id="GO:0003677">
    <property type="term" value="F:DNA binding"/>
    <property type="evidence" value="ECO:0007669"/>
    <property type="project" value="UniProtKB-KW"/>
</dbReference>
<dbReference type="PROSITE" id="PS50949">
    <property type="entry name" value="HTH_GNTR"/>
    <property type="match status" value="1"/>
</dbReference>
<protein>
    <submittedName>
        <fullName evidence="5">DNA-binding transcriptional regulator YhcF (GntR family)</fullName>
    </submittedName>
</protein>
<dbReference type="Pfam" id="PF00392">
    <property type="entry name" value="GntR"/>
    <property type="match status" value="1"/>
</dbReference>
<name>A0ABS4UEB2_9ACTN</name>
<proteinExistence type="predicted"/>
<dbReference type="RefSeq" id="WP_245357451.1">
    <property type="nucleotide sequence ID" value="NZ_BAAAVU010000016.1"/>
</dbReference>
<dbReference type="PANTHER" id="PTHR38445:SF10">
    <property type="entry name" value="GNTR-FAMILY TRANSCRIPTIONAL REGULATOR"/>
    <property type="match status" value="1"/>
</dbReference>
<comment type="caution">
    <text evidence="5">The sequence shown here is derived from an EMBL/GenBank/DDBJ whole genome shotgun (WGS) entry which is preliminary data.</text>
</comment>
<dbReference type="InterPro" id="IPR036388">
    <property type="entry name" value="WH-like_DNA-bd_sf"/>
</dbReference>
<evidence type="ECO:0000256" key="3">
    <source>
        <dbReference type="ARBA" id="ARBA00023163"/>
    </source>
</evidence>
<dbReference type="EMBL" id="JAGINT010000001">
    <property type="protein sequence ID" value="MBP2349970.1"/>
    <property type="molecule type" value="Genomic_DNA"/>
</dbReference>
<evidence type="ECO:0000259" key="4">
    <source>
        <dbReference type="PROSITE" id="PS50949"/>
    </source>
</evidence>
<dbReference type="SMART" id="SM00345">
    <property type="entry name" value="HTH_GNTR"/>
    <property type="match status" value="1"/>
</dbReference>
<dbReference type="SUPFAM" id="SSF46785">
    <property type="entry name" value="Winged helix' DNA-binding domain"/>
    <property type="match status" value="1"/>
</dbReference>
<dbReference type="InterPro" id="IPR000524">
    <property type="entry name" value="Tscrpt_reg_HTH_GntR"/>
</dbReference>
<evidence type="ECO:0000256" key="2">
    <source>
        <dbReference type="ARBA" id="ARBA00023125"/>
    </source>
</evidence>
<dbReference type="InterPro" id="IPR036390">
    <property type="entry name" value="WH_DNA-bd_sf"/>
</dbReference>